<dbReference type="InterPro" id="IPR051322">
    <property type="entry name" value="AA_ABC_Transporter_Permease"/>
</dbReference>
<dbReference type="InterPro" id="IPR000515">
    <property type="entry name" value="MetI-like"/>
</dbReference>
<organism evidence="10 12">
    <name type="scientific">Aneurinibacillus migulanus</name>
    <name type="common">Bacillus migulanus</name>
    <dbReference type="NCBI Taxonomy" id="47500"/>
    <lineage>
        <taxon>Bacteria</taxon>
        <taxon>Bacillati</taxon>
        <taxon>Bacillota</taxon>
        <taxon>Bacilli</taxon>
        <taxon>Bacillales</taxon>
        <taxon>Paenibacillaceae</taxon>
        <taxon>Aneurinibacillus group</taxon>
        <taxon>Aneurinibacillus</taxon>
    </lineage>
</organism>
<reference evidence="10 12" key="1">
    <citation type="submission" date="2015-07" db="EMBL/GenBank/DDBJ databases">
        <title>Fjat-14205 dsm 2895.</title>
        <authorList>
            <person name="Liu B."/>
            <person name="Wang J."/>
            <person name="Zhu Y."/>
            <person name="Liu G."/>
            <person name="Chen Q."/>
            <person name="Chen Z."/>
            <person name="Lan J."/>
            <person name="Che J."/>
            <person name="Ge C."/>
            <person name="Shi H."/>
            <person name="Pan Z."/>
            <person name="Liu X."/>
        </authorList>
    </citation>
    <scope>NUCLEOTIDE SEQUENCE [LARGE SCALE GENOMIC DNA]</scope>
    <source>
        <strain evidence="10 12">DSM 2895</strain>
    </source>
</reference>
<dbReference type="CDD" id="cd06261">
    <property type="entry name" value="TM_PBP2"/>
    <property type="match status" value="1"/>
</dbReference>
<dbReference type="PROSITE" id="PS50928">
    <property type="entry name" value="ABC_TM1"/>
    <property type="match status" value="1"/>
</dbReference>
<reference evidence="11 13" key="2">
    <citation type="submission" date="2016-10" db="EMBL/GenBank/DDBJ databases">
        <authorList>
            <person name="de Groot N.N."/>
        </authorList>
    </citation>
    <scope>NUCLEOTIDE SEQUENCE [LARGE SCALE GENOMIC DNA]</scope>
    <source>
        <strain evidence="11 13">DSM 2895</strain>
    </source>
</reference>
<evidence type="ECO:0000313" key="10">
    <source>
        <dbReference type="EMBL" id="KON99262.1"/>
    </source>
</evidence>
<dbReference type="Gene3D" id="1.10.3720.10">
    <property type="entry name" value="MetI-like"/>
    <property type="match status" value="1"/>
</dbReference>
<keyword evidence="6 8" id="KW-1133">Transmembrane helix</keyword>
<evidence type="ECO:0000313" key="13">
    <source>
        <dbReference type="Proteomes" id="UP000182836"/>
    </source>
</evidence>
<dbReference type="EMBL" id="FNED01000005">
    <property type="protein sequence ID" value="SDI58091.1"/>
    <property type="molecule type" value="Genomic_DNA"/>
</dbReference>
<dbReference type="GeneID" id="42303701"/>
<keyword evidence="7 8" id="KW-0472">Membrane</keyword>
<dbReference type="GO" id="GO:0048473">
    <property type="term" value="P:D-methionine transmembrane transport"/>
    <property type="evidence" value="ECO:0007669"/>
    <property type="project" value="TreeGrafter"/>
</dbReference>
<name>A0A0D1X993_ANEMI</name>
<evidence type="ECO:0000256" key="6">
    <source>
        <dbReference type="ARBA" id="ARBA00022989"/>
    </source>
</evidence>
<comment type="subcellular location">
    <subcellularLocation>
        <location evidence="1 8">Cell membrane</location>
        <topology evidence="1 8">Multi-pass membrane protein</topology>
    </subcellularLocation>
</comment>
<keyword evidence="4" id="KW-1003">Cell membrane</keyword>
<dbReference type="SUPFAM" id="SSF161098">
    <property type="entry name" value="MetI-like"/>
    <property type="match status" value="1"/>
</dbReference>
<dbReference type="AlphaFoldDB" id="A0A0D1X993"/>
<accession>A0A0D1X993</accession>
<evidence type="ECO:0000259" key="9">
    <source>
        <dbReference type="PROSITE" id="PS50928"/>
    </source>
</evidence>
<feature type="transmembrane region" description="Helical" evidence="8">
    <location>
        <begin position="191"/>
        <end position="210"/>
    </location>
</feature>
<dbReference type="EMBL" id="LGUG01000002">
    <property type="protein sequence ID" value="KON99262.1"/>
    <property type="molecule type" value="Genomic_DNA"/>
</dbReference>
<evidence type="ECO:0000313" key="11">
    <source>
        <dbReference type="EMBL" id="SDI58091.1"/>
    </source>
</evidence>
<sequence length="220" mass="23576">MFDNVIPLLPEIGISIVQTFLMVGIAIGAALLLGTPLGILLFLTSKGQLLERPILFRIISSVVNIVRSFPFLILLVALIPLTRVLIGTTIGPVAAAVPLSIAAIPYFARLVEQSLREVSRGVIEAAVAMGASTYQIIWKVLIVEARSGLTLGLTVLVVSFLSYSAMAGVVGGGGIGDLAIRFGYYRFQTDVMVVTVLLLVALVQIIQFTGNRLAHYLDKR</sequence>
<dbReference type="Proteomes" id="UP000037269">
    <property type="component" value="Unassembled WGS sequence"/>
</dbReference>
<proteinExistence type="inferred from homology"/>
<evidence type="ECO:0000256" key="8">
    <source>
        <dbReference type="RuleBase" id="RU363032"/>
    </source>
</evidence>
<evidence type="ECO:0000256" key="5">
    <source>
        <dbReference type="ARBA" id="ARBA00022692"/>
    </source>
</evidence>
<feature type="transmembrane region" description="Helical" evidence="8">
    <location>
        <begin position="20"/>
        <end position="43"/>
    </location>
</feature>
<dbReference type="GO" id="GO:0005524">
    <property type="term" value="F:ATP binding"/>
    <property type="evidence" value="ECO:0007669"/>
    <property type="project" value="UniProtKB-KW"/>
</dbReference>
<evidence type="ECO:0000256" key="7">
    <source>
        <dbReference type="ARBA" id="ARBA00023136"/>
    </source>
</evidence>
<comment type="similarity">
    <text evidence="2">Belongs to the binding-protein-dependent transport system permease family. CysTW subfamily.</text>
</comment>
<dbReference type="Pfam" id="PF00528">
    <property type="entry name" value="BPD_transp_1"/>
    <property type="match status" value="1"/>
</dbReference>
<dbReference type="RefSeq" id="WP_043063856.1">
    <property type="nucleotide sequence ID" value="NZ_BJOA01000247.1"/>
</dbReference>
<evidence type="ECO:0000256" key="2">
    <source>
        <dbReference type="ARBA" id="ARBA00007069"/>
    </source>
</evidence>
<dbReference type="PATRIC" id="fig|47500.12.peg.1437"/>
<dbReference type="OrthoDB" id="9793490at2"/>
<feature type="transmembrane region" description="Helical" evidence="8">
    <location>
        <begin position="149"/>
        <end position="170"/>
    </location>
</feature>
<dbReference type="InterPro" id="IPR035906">
    <property type="entry name" value="MetI-like_sf"/>
</dbReference>
<dbReference type="FunFam" id="1.10.3720.10:FF:000002">
    <property type="entry name" value="D-methionine ABC transporter permease MetI"/>
    <property type="match status" value="1"/>
</dbReference>
<feature type="transmembrane region" description="Helical" evidence="8">
    <location>
        <begin position="120"/>
        <end position="137"/>
    </location>
</feature>
<keyword evidence="10" id="KW-0067">ATP-binding</keyword>
<keyword evidence="12" id="KW-1185">Reference proteome</keyword>
<feature type="transmembrane region" description="Helical" evidence="8">
    <location>
        <begin position="85"/>
        <end position="108"/>
    </location>
</feature>
<dbReference type="GO" id="GO:0005886">
    <property type="term" value="C:plasma membrane"/>
    <property type="evidence" value="ECO:0007669"/>
    <property type="project" value="UniProtKB-SubCell"/>
</dbReference>
<dbReference type="PANTHER" id="PTHR30450:SF1">
    <property type="entry name" value="D-METHIONINE TRANSPORT SYSTEM PERMEASE PROTEIN METI-RELATED"/>
    <property type="match status" value="1"/>
</dbReference>
<feature type="transmembrane region" description="Helical" evidence="8">
    <location>
        <begin position="55"/>
        <end position="79"/>
    </location>
</feature>
<evidence type="ECO:0000256" key="4">
    <source>
        <dbReference type="ARBA" id="ARBA00022475"/>
    </source>
</evidence>
<gene>
    <name evidence="10" type="ORF">AF333_00530</name>
    <name evidence="11" type="ORF">SAMN04487909_105180</name>
</gene>
<keyword evidence="5 8" id="KW-0812">Transmembrane</keyword>
<feature type="domain" description="ABC transmembrane type-1" evidence="9">
    <location>
        <begin position="16"/>
        <end position="210"/>
    </location>
</feature>
<dbReference type="Proteomes" id="UP000182836">
    <property type="component" value="Unassembled WGS sequence"/>
</dbReference>
<evidence type="ECO:0000256" key="1">
    <source>
        <dbReference type="ARBA" id="ARBA00004651"/>
    </source>
</evidence>
<dbReference type="STRING" id="47500.AF333_00530"/>
<dbReference type="PANTHER" id="PTHR30450">
    <property type="entry name" value="ABC TRANSPORTER PERMEASE"/>
    <property type="match status" value="1"/>
</dbReference>
<evidence type="ECO:0000313" key="12">
    <source>
        <dbReference type="Proteomes" id="UP000037269"/>
    </source>
</evidence>
<evidence type="ECO:0000256" key="3">
    <source>
        <dbReference type="ARBA" id="ARBA00022448"/>
    </source>
</evidence>
<protein>
    <submittedName>
        <fullName evidence="11">D-methionine transport system permease protein</fullName>
    </submittedName>
    <submittedName>
        <fullName evidence="10">Methionine ABC transporter ATP-binding protein</fullName>
    </submittedName>
</protein>
<keyword evidence="3 8" id="KW-0813">Transport</keyword>
<keyword evidence="10" id="KW-0547">Nucleotide-binding</keyword>